<dbReference type="EMBL" id="JBHLTP010000011">
    <property type="protein sequence ID" value="MFC0524435.1"/>
    <property type="molecule type" value="Genomic_DNA"/>
</dbReference>
<keyword evidence="5" id="KW-0560">Oxidoreductase</keyword>
<keyword evidence="3" id="KW-0285">Flavoprotein</keyword>
<comment type="cofactor">
    <cofactor evidence="1">
        <name>FAD</name>
        <dbReference type="ChEBI" id="CHEBI:57692"/>
    </cofactor>
</comment>
<dbReference type="PRINTS" id="PR00411">
    <property type="entry name" value="PNDRDTASEI"/>
</dbReference>
<name>A0ABV6LPU6_9BACI</name>
<dbReference type="Proteomes" id="UP001589836">
    <property type="component" value="Unassembled WGS sequence"/>
</dbReference>
<dbReference type="Gene3D" id="3.50.50.60">
    <property type="entry name" value="FAD/NAD(P)-binding domain"/>
    <property type="match status" value="2"/>
</dbReference>
<accession>A0ABV6LPU6</accession>
<evidence type="ECO:0000256" key="1">
    <source>
        <dbReference type="ARBA" id="ARBA00001974"/>
    </source>
</evidence>
<dbReference type="PRINTS" id="PR00368">
    <property type="entry name" value="FADPNR"/>
</dbReference>
<dbReference type="SUPFAM" id="SSF55424">
    <property type="entry name" value="FAD/NAD-linked reductases, dimerisation (C-terminal) domain"/>
    <property type="match status" value="1"/>
</dbReference>
<dbReference type="InterPro" id="IPR016156">
    <property type="entry name" value="FAD/NAD-linked_Rdtase_dimer_sf"/>
</dbReference>
<evidence type="ECO:0000256" key="4">
    <source>
        <dbReference type="ARBA" id="ARBA00022827"/>
    </source>
</evidence>
<evidence type="ECO:0000256" key="6">
    <source>
        <dbReference type="ARBA" id="ARBA00023284"/>
    </source>
</evidence>
<dbReference type="Pfam" id="PF02852">
    <property type="entry name" value="Pyr_redox_dim"/>
    <property type="match status" value="1"/>
</dbReference>
<dbReference type="PANTHER" id="PTHR43429:SF1">
    <property type="entry name" value="NAD(P)H SULFUR OXIDOREDUCTASE (COA-DEPENDENT)"/>
    <property type="match status" value="1"/>
</dbReference>
<dbReference type="RefSeq" id="WP_377348410.1">
    <property type="nucleotide sequence ID" value="NZ_JBHLTP010000011.1"/>
</dbReference>
<sequence length="445" mass="48572">MKFVIIGGDAAGMSAAMQIVRNSSGNEIVALEKGTIYSYGQCGLPYTFTNQVESTDDLIARSPETFQQKYGIQTKSLHEVTQVDCESKIVHGINHQTNSAFVESYDKLLVASGASPICPPWSGMDDVDGIFTLKTIPDVHDIDNYLQHNVNHVTIIGGGYIGLEMAESMRGIGKEVKIIERGGQIAKIFDEDMAQSIHEEAFAQGITISFHESVEGFEGSGHVEKVITDKGTHETDMVLVAVGVAPNTGFMKGTGVYTSYNGAINVNGYMETNIKDIYAAGDCATQYHRVKERDDYIPLGTHANKQGQIAGVNMVNQPRTFKGIVGSSIIKFFNLTLGKTGLSEKEASSLSYPFETITIQSTHAAGYYSKDDPMTLKLIYGKENRVLLGAQIIGKAGVDKRIDVVATALYHRMTIDELQDLDLSYAPPYNSVWDPIQQAARKSLK</sequence>
<evidence type="ECO:0000256" key="2">
    <source>
        <dbReference type="ARBA" id="ARBA00009130"/>
    </source>
</evidence>
<evidence type="ECO:0000256" key="5">
    <source>
        <dbReference type="ARBA" id="ARBA00023002"/>
    </source>
</evidence>
<evidence type="ECO:0000259" key="7">
    <source>
        <dbReference type="Pfam" id="PF02852"/>
    </source>
</evidence>
<evidence type="ECO:0000313" key="10">
    <source>
        <dbReference type="Proteomes" id="UP001589836"/>
    </source>
</evidence>
<dbReference type="InterPro" id="IPR023753">
    <property type="entry name" value="FAD/NAD-binding_dom"/>
</dbReference>
<feature type="domain" description="FAD/NAD(P)-binding" evidence="8">
    <location>
        <begin position="2"/>
        <end position="307"/>
    </location>
</feature>
<keyword evidence="6" id="KW-0676">Redox-active center</keyword>
<dbReference type="PANTHER" id="PTHR43429">
    <property type="entry name" value="PYRIDINE NUCLEOTIDE-DISULFIDE OXIDOREDUCTASE DOMAIN-CONTAINING"/>
    <property type="match status" value="1"/>
</dbReference>
<feature type="domain" description="Pyridine nucleotide-disulphide oxidoreductase dimerisation" evidence="7">
    <location>
        <begin position="329"/>
        <end position="431"/>
    </location>
</feature>
<keyword evidence="4" id="KW-0274">FAD</keyword>
<dbReference type="SUPFAM" id="SSF51905">
    <property type="entry name" value="FAD/NAD(P)-binding domain"/>
    <property type="match status" value="1"/>
</dbReference>
<keyword evidence="10" id="KW-1185">Reference proteome</keyword>
<dbReference type="InterPro" id="IPR036188">
    <property type="entry name" value="FAD/NAD-bd_sf"/>
</dbReference>
<evidence type="ECO:0000259" key="8">
    <source>
        <dbReference type="Pfam" id="PF07992"/>
    </source>
</evidence>
<organism evidence="9 10">
    <name type="scientific">Pontibacillus salicampi</name>
    <dbReference type="NCBI Taxonomy" id="1449801"/>
    <lineage>
        <taxon>Bacteria</taxon>
        <taxon>Bacillati</taxon>
        <taxon>Bacillota</taxon>
        <taxon>Bacilli</taxon>
        <taxon>Bacillales</taxon>
        <taxon>Bacillaceae</taxon>
        <taxon>Pontibacillus</taxon>
    </lineage>
</organism>
<evidence type="ECO:0000256" key="3">
    <source>
        <dbReference type="ARBA" id="ARBA00022630"/>
    </source>
</evidence>
<gene>
    <name evidence="9" type="ORF">ACFFGV_12745</name>
</gene>
<dbReference type="Pfam" id="PF07992">
    <property type="entry name" value="Pyr_redox_2"/>
    <property type="match status" value="1"/>
</dbReference>
<evidence type="ECO:0000313" key="9">
    <source>
        <dbReference type="EMBL" id="MFC0524435.1"/>
    </source>
</evidence>
<comment type="similarity">
    <text evidence="2">Belongs to the class-III pyridine nucleotide-disulfide oxidoreductase family.</text>
</comment>
<proteinExistence type="inferred from homology"/>
<comment type="caution">
    <text evidence="9">The sequence shown here is derived from an EMBL/GenBank/DDBJ whole genome shotgun (WGS) entry which is preliminary data.</text>
</comment>
<dbReference type="InterPro" id="IPR050260">
    <property type="entry name" value="FAD-bd_OxRdtase"/>
</dbReference>
<dbReference type="InterPro" id="IPR004099">
    <property type="entry name" value="Pyr_nucl-diS_OxRdtase_dimer"/>
</dbReference>
<reference evidence="9 10" key="1">
    <citation type="submission" date="2024-09" db="EMBL/GenBank/DDBJ databases">
        <authorList>
            <person name="Sun Q."/>
            <person name="Mori K."/>
        </authorList>
    </citation>
    <scope>NUCLEOTIDE SEQUENCE [LARGE SCALE GENOMIC DNA]</scope>
    <source>
        <strain evidence="9 10">NCAIM B.02529</strain>
    </source>
</reference>
<protein>
    <submittedName>
        <fullName evidence="9">FAD-dependent oxidoreductase</fullName>
    </submittedName>
</protein>